<comment type="caution">
    <text evidence="1">The sequence shown here is derived from an EMBL/GenBank/DDBJ whole genome shotgun (WGS) entry which is preliminary data.</text>
</comment>
<dbReference type="AlphaFoldDB" id="A0AAN6N4H8"/>
<proteinExistence type="predicted"/>
<name>A0AAN6N4H8_9PEZI</name>
<reference evidence="2" key="1">
    <citation type="journal article" date="2023" name="Mol. Phylogenet. Evol.">
        <title>Genome-scale phylogeny and comparative genomics of the fungal order Sordariales.</title>
        <authorList>
            <person name="Hensen N."/>
            <person name="Bonometti L."/>
            <person name="Westerberg I."/>
            <person name="Brannstrom I.O."/>
            <person name="Guillou S."/>
            <person name="Cros-Aarteil S."/>
            <person name="Calhoun S."/>
            <person name="Haridas S."/>
            <person name="Kuo A."/>
            <person name="Mondo S."/>
            <person name="Pangilinan J."/>
            <person name="Riley R."/>
            <person name="LaButti K."/>
            <person name="Andreopoulos B."/>
            <person name="Lipzen A."/>
            <person name="Chen C."/>
            <person name="Yan M."/>
            <person name="Daum C."/>
            <person name="Ng V."/>
            <person name="Clum A."/>
            <person name="Steindorff A."/>
            <person name="Ohm R.A."/>
            <person name="Martin F."/>
            <person name="Silar P."/>
            <person name="Natvig D.O."/>
            <person name="Lalanne C."/>
            <person name="Gautier V."/>
            <person name="Ament-Velasquez S.L."/>
            <person name="Kruys A."/>
            <person name="Hutchinson M.I."/>
            <person name="Powell A.J."/>
            <person name="Barry K."/>
            <person name="Miller A.N."/>
            <person name="Grigoriev I.V."/>
            <person name="Debuchy R."/>
            <person name="Gladieux P."/>
            <person name="Hiltunen Thoren M."/>
            <person name="Johannesson H."/>
        </authorList>
    </citation>
    <scope>NUCLEOTIDE SEQUENCE [LARGE SCALE GENOMIC DNA]</scope>
    <source>
        <strain evidence="2">CBS 340.73</strain>
    </source>
</reference>
<protein>
    <submittedName>
        <fullName evidence="1">Uncharacterized protein</fullName>
    </submittedName>
</protein>
<evidence type="ECO:0000313" key="2">
    <source>
        <dbReference type="Proteomes" id="UP001303473"/>
    </source>
</evidence>
<gene>
    <name evidence="1" type="ORF">QBC46DRAFT_451296</name>
</gene>
<accession>A0AAN6N4H8</accession>
<dbReference type="Proteomes" id="UP001303473">
    <property type="component" value="Unassembled WGS sequence"/>
</dbReference>
<keyword evidence="2" id="KW-1185">Reference proteome</keyword>
<organism evidence="1 2">
    <name type="scientific">Diplogelasinospora grovesii</name>
    <dbReference type="NCBI Taxonomy" id="303347"/>
    <lineage>
        <taxon>Eukaryota</taxon>
        <taxon>Fungi</taxon>
        <taxon>Dikarya</taxon>
        <taxon>Ascomycota</taxon>
        <taxon>Pezizomycotina</taxon>
        <taxon>Sordariomycetes</taxon>
        <taxon>Sordariomycetidae</taxon>
        <taxon>Sordariales</taxon>
        <taxon>Diplogelasinosporaceae</taxon>
        <taxon>Diplogelasinospora</taxon>
    </lineage>
</organism>
<evidence type="ECO:0000313" key="1">
    <source>
        <dbReference type="EMBL" id="KAK3938264.1"/>
    </source>
</evidence>
<dbReference type="EMBL" id="MU853833">
    <property type="protein sequence ID" value="KAK3938264.1"/>
    <property type="molecule type" value="Genomic_DNA"/>
</dbReference>
<sequence>MGSQFMSSDDIVRLLVQQLQAPKREFTGVPVLRRETDLELWDARLRLSLADYNLTKYVDEDVPEPADKTSIEWKTWHKDRTDVFKVIFNSIQDTSVFSAMRNMDWDYSKMDPYVTYKKVFEALQKITPETIIEVHNEFHTISRAKFDTCEKFINRMVYLKNKMEARGIKESESSYLLTLISAVRDRSEIDTWPGAACPMISI</sequence>